<name>A0ABX5XQP6_9BACT</name>
<dbReference type="EMBL" id="CP036432">
    <property type="protein sequence ID" value="QDV84072.1"/>
    <property type="molecule type" value="Genomic_DNA"/>
</dbReference>
<protein>
    <recommendedName>
        <fullName evidence="4">DUF2946 domain-containing protein</fullName>
    </recommendedName>
</protein>
<evidence type="ECO:0008006" key="4">
    <source>
        <dbReference type="Google" id="ProtNLM"/>
    </source>
</evidence>
<sequence length="154" mass="16254">MQLTCGLNPHFLVQMNSLVGKTISVLLCGLVLMGQSAAWIHVATCEGHHDVSALPADASSGPSHHECGHHHGHCGLAVSTHRHRPDSSSPSPLHSHDSDDCVVCQSLAWAAGEVVSNPVLCTGDALVERQILTDSPWVESFSTSLPHLRGPPIG</sequence>
<feature type="region of interest" description="Disordered" evidence="1">
    <location>
        <begin position="78"/>
        <end position="97"/>
    </location>
</feature>
<dbReference type="Proteomes" id="UP000318081">
    <property type="component" value="Chromosome"/>
</dbReference>
<evidence type="ECO:0000313" key="2">
    <source>
        <dbReference type="EMBL" id="QDV84072.1"/>
    </source>
</evidence>
<proteinExistence type="predicted"/>
<gene>
    <name evidence="2" type="ORF">TBK1r_30170</name>
</gene>
<accession>A0ABX5XQP6</accession>
<keyword evidence="3" id="KW-1185">Reference proteome</keyword>
<evidence type="ECO:0000256" key="1">
    <source>
        <dbReference type="SAM" id="MobiDB-lite"/>
    </source>
</evidence>
<reference evidence="2 3" key="1">
    <citation type="submission" date="2019-02" db="EMBL/GenBank/DDBJ databases">
        <title>Deep-cultivation of Planctomycetes and their phenomic and genomic characterization uncovers novel biology.</title>
        <authorList>
            <person name="Wiegand S."/>
            <person name="Jogler M."/>
            <person name="Boedeker C."/>
            <person name="Pinto D."/>
            <person name="Vollmers J."/>
            <person name="Rivas-Marin E."/>
            <person name="Kohn T."/>
            <person name="Peeters S.H."/>
            <person name="Heuer A."/>
            <person name="Rast P."/>
            <person name="Oberbeckmann S."/>
            <person name="Bunk B."/>
            <person name="Jeske O."/>
            <person name="Meyerdierks A."/>
            <person name="Storesund J.E."/>
            <person name="Kallscheuer N."/>
            <person name="Luecker S."/>
            <person name="Lage O.M."/>
            <person name="Pohl T."/>
            <person name="Merkel B.J."/>
            <person name="Hornburger P."/>
            <person name="Mueller R.-W."/>
            <person name="Bruemmer F."/>
            <person name="Labrenz M."/>
            <person name="Spormann A.M."/>
            <person name="Op den Camp H."/>
            <person name="Overmann J."/>
            <person name="Amann R."/>
            <person name="Jetten M.S.M."/>
            <person name="Mascher T."/>
            <person name="Medema M.H."/>
            <person name="Devos D.P."/>
            <person name="Kaster A.-K."/>
            <person name="Ovreas L."/>
            <person name="Rohde M."/>
            <person name="Galperin M.Y."/>
            <person name="Jogler C."/>
        </authorList>
    </citation>
    <scope>NUCLEOTIDE SEQUENCE [LARGE SCALE GENOMIC DNA]</scope>
    <source>
        <strain evidence="2 3">TBK1r</strain>
    </source>
</reference>
<evidence type="ECO:0000313" key="3">
    <source>
        <dbReference type="Proteomes" id="UP000318081"/>
    </source>
</evidence>
<organism evidence="2 3">
    <name type="scientific">Stieleria magnilauensis</name>
    <dbReference type="NCBI Taxonomy" id="2527963"/>
    <lineage>
        <taxon>Bacteria</taxon>
        <taxon>Pseudomonadati</taxon>
        <taxon>Planctomycetota</taxon>
        <taxon>Planctomycetia</taxon>
        <taxon>Pirellulales</taxon>
        <taxon>Pirellulaceae</taxon>
        <taxon>Stieleria</taxon>
    </lineage>
</organism>